<reference evidence="4" key="2">
    <citation type="submission" date="2020-08" db="EMBL/GenBank/DDBJ databases">
        <authorList>
            <person name="Chen M."/>
            <person name="Teng W."/>
            <person name="Zhao L."/>
            <person name="Hu C."/>
            <person name="Zhou Y."/>
            <person name="Han B."/>
            <person name="Song L."/>
            <person name="Shu W."/>
        </authorList>
    </citation>
    <scope>NUCLEOTIDE SEQUENCE</scope>
    <source>
        <strain evidence="4">FACHB-1375</strain>
    </source>
</reference>
<reference evidence="4" key="1">
    <citation type="journal article" date="2015" name="ISME J.">
        <title>Draft Genome Sequence of Streptomyces incarnatus NRRL8089, which Produces the Nucleoside Antibiotic Sinefungin.</title>
        <authorList>
            <person name="Oshima K."/>
            <person name="Hattori M."/>
            <person name="Shimizu H."/>
            <person name="Fukuda K."/>
            <person name="Nemoto M."/>
            <person name="Inagaki K."/>
            <person name="Tamura T."/>
        </authorList>
    </citation>
    <scope>NUCLEOTIDE SEQUENCE</scope>
    <source>
        <strain evidence="4">FACHB-1375</strain>
    </source>
</reference>
<dbReference type="EMBL" id="JACJPW010000028">
    <property type="protein sequence ID" value="MBD2181903.1"/>
    <property type="molecule type" value="Genomic_DNA"/>
</dbReference>
<accession>A0A926VDM9</accession>
<dbReference type="Gene3D" id="3.40.630.30">
    <property type="match status" value="1"/>
</dbReference>
<dbReference type="RefSeq" id="WP_190464716.1">
    <property type="nucleotide sequence ID" value="NZ_JACJPW010000028.1"/>
</dbReference>
<evidence type="ECO:0000256" key="2">
    <source>
        <dbReference type="ARBA" id="ARBA00023315"/>
    </source>
</evidence>
<dbReference type="CDD" id="cd04301">
    <property type="entry name" value="NAT_SF"/>
    <property type="match status" value="1"/>
</dbReference>
<dbReference type="PANTHER" id="PTHR43626:SF4">
    <property type="entry name" value="GCN5-RELATED N-ACETYLTRANSFERASE 2, CHLOROPLASTIC"/>
    <property type="match status" value="1"/>
</dbReference>
<evidence type="ECO:0000259" key="3">
    <source>
        <dbReference type="PROSITE" id="PS51186"/>
    </source>
</evidence>
<dbReference type="SUPFAM" id="SSF55729">
    <property type="entry name" value="Acyl-CoA N-acyltransferases (Nat)"/>
    <property type="match status" value="1"/>
</dbReference>
<evidence type="ECO:0000313" key="4">
    <source>
        <dbReference type="EMBL" id="MBD2181903.1"/>
    </source>
</evidence>
<protein>
    <submittedName>
        <fullName evidence="4">GNAT family N-acetyltransferase</fullName>
    </submittedName>
</protein>
<dbReference type="PANTHER" id="PTHR43626">
    <property type="entry name" value="ACYL-COA N-ACYLTRANSFERASE"/>
    <property type="match status" value="1"/>
</dbReference>
<dbReference type="InterPro" id="IPR045039">
    <property type="entry name" value="NSI-like"/>
</dbReference>
<dbReference type="GO" id="GO:0005737">
    <property type="term" value="C:cytoplasm"/>
    <property type="evidence" value="ECO:0007669"/>
    <property type="project" value="TreeGrafter"/>
</dbReference>
<dbReference type="InterPro" id="IPR016181">
    <property type="entry name" value="Acyl_CoA_acyltransferase"/>
</dbReference>
<gene>
    <name evidence="4" type="ORF">H6G03_12445</name>
</gene>
<organism evidence="4 5">
    <name type="scientific">Aerosakkonema funiforme FACHB-1375</name>
    <dbReference type="NCBI Taxonomy" id="2949571"/>
    <lineage>
        <taxon>Bacteria</taxon>
        <taxon>Bacillati</taxon>
        <taxon>Cyanobacteriota</taxon>
        <taxon>Cyanophyceae</taxon>
        <taxon>Oscillatoriophycideae</taxon>
        <taxon>Aerosakkonematales</taxon>
        <taxon>Aerosakkonemataceae</taxon>
        <taxon>Aerosakkonema</taxon>
    </lineage>
</organism>
<sequence length="158" mass="18058">MNSSEIRFCDLQSQVDLNQLQELFKLAAFWAQNRKIEDLAVAIANSDPVISVWDENRLIGFCRANSDCVYRATIWDVVVHPDYRGLGLGRKMIETLLNHPRIVRVERVYLMTTYQQGFYLRLGFQFPNPSTTMLLYNKHQATSSLATPAMVSGESPRG</sequence>
<keyword evidence="1" id="KW-0808">Transferase</keyword>
<dbReference type="GO" id="GO:0008080">
    <property type="term" value="F:N-acetyltransferase activity"/>
    <property type="evidence" value="ECO:0007669"/>
    <property type="project" value="InterPro"/>
</dbReference>
<feature type="domain" description="N-acetyltransferase" evidence="3">
    <location>
        <begin position="6"/>
        <end position="142"/>
    </location>
</feature>
<dbReference type="Pfam" id="PF00583">
    <property type="entry name" value="Acetyltransf_1"/>
    <property type="match status" value="1"/>
</dbReference>
<keyword evidence="5" id="KW-1185">Reference proteome</keyword>
<name>A0A926VDM9_9CYAN</name>
<comment type="caution">
    <text evidence="4">The sequence shown here is derived from an EMBL/GenBank/DDBJ whole genome shotgun (WGS) entry which is preliminary data.</text>
</comment>
<proteinExistence type="predicted"/>
<evidence type="ECO:0000313" key="5">
    <source>
        <dbReference type="Proteomes" id="UP000641646"/>
    </source>
</evidence>
<dbReference type="InterPro" id="IPR000182">
    <property type="entry name" value="GNAT_dom"/>
</dbReference>
<evidence type="ECO:0000256" key="1">
    <source>
        <dbReference type="ARBA" id="ARBA00022679"/>
    </source>
</evidence>
<dbReference type="Proteomes" id="UP000641646">
    <property type="component" value="Unassembled WGS sequence"/>
</dbReference>
<dbReference type="PROSITE" id="PS51186">
    <property type="entry name" value="GNAT"/>
    <property type="match status" value="1"/>
</dbReference>
<dbReference type="AlphaFoldDB" id="A0A926VDM9"/>
<keyword evidence="2" id="KW-0012">Acyltransferase</keyword>